<feature type="domain" description="RNA polymerase Rpb4/RPC9 core" evidence="5">
    <location>
        <begin position="28"/>
        <end position="165"/>
    </location>
</feature>
<dbReference type="InterPro" id="IPR038324">
    <property type="entry name" value="Rpb4/RPC9_sf"/>
</dbReference>
<name>A0A316UGA3_9BASI</name>
<sequence length="166" mass="18516">MPGRRRHPGNKDAEQEDATQGKLPRGFSEEGGDEVNTISISEALTLLREKLDDPDRPSGAAAKDGANPVLQKTMEYLDTFSRYKDLDTVRQLRTLLIENSEANAYDEEGNETDSLGLTGFERAQLANLAVETVEEAKNLIPTLEPRDDQKLQQLIDELSTLRKFQA</sequence>
<dbReference type="GeneID" id="37013387"/>
<evidence type="ECO:0000256" key="1">
    <source>
        <dbReference type="ARBA" id="ARBA00004123"/>
    </source>
</evidence>
<evidence type="ECO:0000259" key="5">
    <source>
        <dbReference type="SMART" id="SM00657"/>
    </source>
</evidence>
<evidence type="ECO:0000256" key="2">
    <source>
        <dbReference type="ARBA" id="ARBA00023242"/>
    </source>
</evidence>
<dbReference type="GO" id="GO:0000166">
    <property type="term" value="F:nucleotide binding"/>
    <property type="evidence" value="ECO:0007669"/>
    <property type="project" value="InterPro"/>
</dbReference>
<dbReference type="InterPro" id="IPR010997">
    <property type="entry name" value="HRDC-like_sf"/>
</dbReference>
<gene>
    <name evidence="6" type="ORF">BCV69DRAFT_280552</name>
</gene>
<dbReference type="Pfam" id="PF03874">
    <property type="entry name" value="RNA_pol_Rpb4"/>
    <property type="match status" value="1"/>
</dbReference>
<dbReference type="GO" id="GO:0005634">
    <property type="term" value="C:nucleus"/>
    <property type="evidence" value="ECO:0007669"/>
    <property type="project" value="UniProtKB-SubCell"/>
</dbReference>
<dbReference type="AlphaFoldDB" id="A0A316UGA3"/>
<dbReference type="STRING" id="1684307.A0A316UGA3"/>
<dbReference type="InterPro" id="IPR006590">
    <property type="entry name" value="RNA_pol_Rpb4/RPC9_core"/>
</dbReference>
<dbReference type="GO" id="GO:0006352">
    <property type="term" value="P:DNA-templated transcription initiation"/>
    <property type="evidence" value="ECO:0007669"/>
    <property type="project" value="InterPro"/>
</dbReference>
<accession>A0A316UGA3</accession>
<dbReference type="SMART" id="SM00657">
    <property type="entry name" value="RPOL4c"/>
    <property type="match status" value="1"/>
</dbReference>
<evidence type="ECO:0000256" key="3">
    <source>
        <dbReference type="ARBA" id="ARBA00025724"/>
    </source>
</evidence>
<organism evidence="6 7">
    <name type="scientific">Pseudomicrostroma glucosiphilum</name>
    <dbReference type="NCBI Taxonomy" id="1684307"/>
    <lineage>
        <taxon>Eukaryota</taxon>
        <taxon>Fungi</taxon>
        <taxon>Dikarya</taxon>
        <taxon>Basidiomycota</taxon>
        <taxon>Ustilaginomycotina</taxon>
        <taxon>Exobasidiomycetes</taxon>
        <taxon>Microstromatales</taxon>
        <taxon>Microstromatales incertae sedis</taxon>
        <taxon>Pseudomicrostroma</taxon>
    </lineage>
</organism>
<dbReference type="RefSeq" id="XP_025350103.1">
    <property type="nucleotide sequence ID" value="XM_025491653.1"/>
</dbReference>
<comment type="subcellular location">
    <subcellularLocation>
        <location evidence="1">Nucleus</location>
    </subcellularLocation>
</comment>
<evidence type="ECO:0000313" key="7">
    <source>
        <dbReference type="Proteomes" id="UP000245942"/>
    </source>
</evidence>
<keyword evidence="2" id="KW-0539">Nucleus</keyword>
<dbReference type="InterPro" id="IPR005574">
    <property type="entry name" value="Rpb4/RPC9"/>
</dbReference>
<reference evidence="6 7" key="1">
    <citation type="journal article" date="2018" name="Mol. Biol. Evol.">
        <title>Broad Genomic Sampling Reveals a Smut Pathogenic Ancestry of the Fungal Clade Ustilaginomycotina.</title>
        <authorList>
            <person name="Kijpornyongpan T."/>
            <person name="Mondo S.J."/>
            <person name="Barry K."/>
            <person name="Sandor L."/>
            <person name="Lee J."/>
            <person name="Lipzen A."/>
            <person name="Pangilinan J."/>
            <person name="LaButti K."/>
            <person name="Hainaut M."/>
            <person name="Henrissat B."/>
            <person name="Grigoriev I.V."/>
            <person name="Spatafora J.W."/>
            <person name="Aime M.C."/>
        </authorList>
    </citation>
    <scope>NUCLEOTIDE SEQUENCE [LARGE SCALE GENOMIC DNA]</scope>
    <source>
        <strain evidence="6 7">MCA 4718</strain>
    </source>
</reference>
<evidence type="ECO:0000256" key="4">
    <source>
        <dbReference type="SAM" id="MobiDB-lite"/>
    </source>
</evidence>
<proteinExistence type="inferred from homology"/>
<keyword evidence="7" id="KW-1185">Reference proteome</keyword>
<comment type="similarity">
    <text evidence="3">Belongs to the eukaryotic RPB4 RNA polymerase subunit family.</text>
</comment>
<dbReference type="Proteomes" id="UP000245942">
    <property type="component" value="Unassembled WGS sequence"/>
</dbReference>
<dbReference type="OrthoDB" id="2186918at2759"/>
<dbReference type="InterPro" id="IPR045222">
    <property type="entry name" value="Rpb4-like"/>
</dbReference>
<dbReference type="Gene3D" id="1.20.1250.40">
    <property type="match status" value="1"/>
</dbReference>
<evidence type="ECO:0000313" key="6">
    <source>
        <dbReference type="EMBL" id="PWN22943.1"/>
    </source>
</evidence>
<dbReference type="PANTHER" id="PTHR21297">
    <property type="entry name" value="DNA-DIRECTED RNA POLYMERASE II"/>
    <property type="match status" value="1"/>
</dbReference>
<protein>
    <recommendedName>
        <fullName evidence="5">RNA polymerase Rpb4/RPC9 core domain-containing protein</fullName>
    </recommendedName>
</protein>
<dbReference type="GO" id="GO:0030880">
    <property type="term" value="C:RNA polymerase complex"/>
    <property type="evidence" value="ECO:0007669"/>
    <property type="project" value="InterPro"/>
</dbReference>
<dbReference type="SUPFAM" id="SSF47819">
    <property type="entry name" value="HRDC-like"/>
    <property type="match status" value="1"/>
</dbReference>
<feature type="region of interest" description="Disordered" evidence="4">
    <location>
        <begin position="48"/>
        <end position="67"/>
    </location>
</feature>
<feature type="region of interest" description="Disordered" evidence="4">
    <location>
        <begin position="1"/>
        <end position="36"/>
    </location>
</feature>
<dbReference type="EMBL" id="KZ819322">
    <property type="protein sequence ID" value="PWN22943.1"/>
    <property type="molecule type" value="Genomic_DNA"/>
</dbReference>